<dbReference type="KEGG" id="vg:24422906"/>
<keyword evidence="2" id="KW-1185">Reference proteome</keyword>
<organism evidence="1 2">
    <name type="scientific">Sinorhizobium phage phiM12</name>
    <dbReference type="NCBI Taxonomy" id="1357423"/>
    <lineage>
        <taxon>Viruses</taxon>
        <taxon>Duplodnaviria</taxon>
        <taxon>Heunggongvirae</taxon>
        <taxon>Uroviricota</taxon>
        <taxon>Caudoviricetes</taxon>
        <taxon>Emdodecavirus</taxon>
        <taxon>Emdodecavirus M12</taxon>
    </lineage>
</organism>
<reference evidence="1 2" key="1">
    <citation type="journal article" date="2014" name="Virology">
        <title>The genome, proteome and phylogenetic analysis of Sinorhizobium meliloti phage PhiM12, the founder of a new group of T4-superfamily phages.</title>
        <authorList>
            <person name="Brewer T.E."/>
            <person name="Elizabeth Stroupe M."/>
            <person name="Jones K.M."/>
        </authorList>
    </citation>
    <scope>NUCLEOTIDE SEQUENCE [LARGE SCALE GENOMIC DNA]</scope>
</reference>
<accession>S5MQ11</accession>
<proteinExistence type="predicted"/>
<gene>
    <name evidence="1" type="ORF">SmphiM12_288</name>
</gene>
<name>S5MQ11_9CAUD</name>
<reference evidence="1 2" key="2">
    <citation type="journal article" date="2014" name="Virology">
        <title>The structure of Sinorhizobium meliloti phage PhiM12, which has a novel T=19l triangulation number and is the founder of a new group of T4-superfamily phages.</title>
        <authorList>
            <person name="Stroupe M.E."/>
            <person name="Brewer T.E."/>
            <person name="Sousa D.R."/>
            <person name="Jones K.M."/>
        </authorList>
    </citation>
    <scope>NUCLEOTIDE SEQUENCE [LARGE SCALE GENOMIC DNA]</scope>
</reference>
<sequence>MFEDINETAKDLAGVITRMEDAETVASVIRNALVVERTAHMREPYIRWFRCWSSSIT</sequence>
<evidence type="ECO:0000313" key="2">
    <source>
        <dbReference type="Proteomes" id="UP000015089"/>
    </source>
</evidence>
<dbReference type="RefSeq" id="YP_009143140.1">
    <property type="nucleotide sequence ID" value="NC_027204.1"/>
</dbReference>
<protein>
    <submittedName>
        <fullName evidence="1">Uncharacterized protein</fullName>
    </submittedName>
</protein>
<dbReference type="GeneID" id="24422906"/>
<dbReference type="Proteomes" id="UP000015089">
    <property type="component" value="Segment"/>
</dbReference>
<evidence type="ECO:0000313" key="1">
    <source>
        <dbReference type="EMBL" id="AGR47920.2"/>
    </source>
</evidence>
<dbReference type="EMBL" id="KF381361">
    <property type="protein sequence ID" value="AGR47920.2"/>
    <property type="molecule type" value="Genomic_DNA"/>
</dbReference>